<evidence type="ECO:0000313" key="2">
    <source>
        <dbReference type="Proteomes" id="UP000054270"/>
    </source>
</evidence>
<protein>
    <recommendedName>
        <fullName evidence="3">F-box domain-containing protein</fullName>
    </recommendedName>
</protein>
<dbReference type="EMBL" id="KN817570">
    <property type="protein sequence ID" value="KJA20147.1"/>
    <property type="molecule type" value="Genomic_DNA"/>
</dbReference>
<evidence type="ECO:0000313" key="1">
    <source>
        <dbReference type="EMBL" id="KJA20147.1"/>
    </source>
</evidence>
<gene>
    <name evidence="1" type="ORF">HYPSUDRAFT_68732</name>
</gene>
<dbReference type="OMA" id="YLTECEF"/>
<dbReference type="STRING" id="945553.A0A0D2L0C6"/>
<dbReference type="OrthoDB" id="3001771at2759"/>
<evidence type="ECO:0008006" key="3">
    <source>
        <dbReference type="Google" id="ProtNLM"/>
    </source>
</evidence>
<name>A0A0D2L0C6_HYPSF</name>
<organism evidence="1 2">
    <name type="scientific">Hypholoma sublateritium (strain FD-334 SS-4)</name>
    <dbReference type="NCBI Taxonomy" id="945553"/>
    <lineage>
        <taxon>Eukaryota</taxon>
        <taxon>Fungi</taxon>
        <taxon>Dikarya</taxon>
        <taxon>Basidiomycota</taxon>
        <taxon>Agaricomycotina</taxon>
        <taxon>Agaricomycetes</taxon>
        <taxon>Agaricomycetidae</taxon>
        <taxon>Agaricales</taxon>
        <taxon>Agaricineae</taxon>
        <taxon>Strophariaceae</taxon>
        <taxon>Hypholoma</taxon>
    </lineage>
</organism>
<keyword evidence="2" id="KW-1185">Reference proteome</keyword>
<reference evidence="2" key="1">
    <citation type="submission" date="2014-04" db="EMBL/GenBank/DDBJ databases">
        <title>Evolutionary Origins and Diversification of the Mycorrhizal Mutualists.</title>
        <authorList>
            <consortium name="DOE Joint Genome Institute"/>
            <consortium name="Mycorrhizal Genomics Consortium"/>
            <person name="Kohler A."/>
            <person name="Kuo A."/>
            <person name="Nagy L.G."/>
            <person name="Floudas D."/>
            <person name="Copeland A."/>
            <person name="Barry K.W."/>
            <person name="Cichocki N."/>
            <person name="Veneault-Fourrey C."/>
            <person name="LaButti K."/>
            <person name="Lindquist E.A."/>
            <person name="Lipzen A."/>
            <person name="Lundell T."/>
            <person name="Morin E."/>
            <person name="Murat C."/>
            <person name="Riley R."/>
            <person name="Ohm R."/>
            <person name="Sun H."/>
            <person name="Tunlid A."/>
            <person name="Henrissat B."/>
            <person name="Grigoriev I.V."/>
            <person name="Hibbett D.S."/>
            <person name="Martin F."/>
        </authorList>
    </citation>
    <scope>NUCLEOTIDE SEQUENCE [LARGE SCALE GENOMIC DNA]</scope>
    <source>
        <strain evidence="2">FD-334 SS-4</strain>
    </source>
</reference>
<sequence>MVPAIDSTLPSSASAVTTSKVCHCDLPVPDCLRPLKATVMSLPPELLVMVFEYLDAPLVEARERNCDVQSATRNTMDNNERVTRGNVFPYPYVDVCRHWTNIILGVPRFWTNAVVFIGPREKVYGNHIGGAETIFSASRTLPFDVTIRSTKLDPKLDPAGWFGDLDLDDLEHEQSDIVRILGLLVPHLHRCRSLSLYTLLLGAMPLVYRHLDGPAPLLKVLTFQTDNITDRDEQPPYGLQMKLPSDVTRVASAFAPPLEKLVVDGISFRDVHKHHARIAETYGAHLVVLALTNYAPDSHFRDPNYQPLCAGAMARALAPLAHLDALKLSHVHFDEEDDAEEEALGPADLNIRALFVEGMDDDSLVQLFSRATFPQLDDLWFKGCWPGYEYDPGVLPTDVPFLTLEGISYAHVTDLAAALCDWDVYAIRACAASAFDDCVLDMLSEPRDPDVASVDATPMTEFGCDALRQLSVLACSSVSIAALKRMVLSRNRWVDYDDPKWRSNAPVGPAIQALILWEQAHQPTLMITPEDEAWFHARVASFQFHSYVDARLEFEDSELYFHADP</sequence>
<dbReference type="AlphaFoldDB" id="A0A0D2L0C6"/>
<accession>A0A0D2L0C6</accession>
<dbReference type="Proteomes" id="UP000054270">
    <property type="component" value="Unassembled WGS sequence"/>
</dbReference>
<proteinExistence type="predicted"/>